<feature type="compositionally biased region" description="Polar residues" evidence="4">
    <location>
        <begin position="1146"/>
        <end position="1164"/>
    </location>
</feature>
<sequence>MIVTNDKILDAHSVEPALIHVTVRGDEGPAQCEGSSFRPPPHQASPDTSHRQFTSLPMHCQPTFPSRAQDQYNTPKNTKGSLACEDSTKYSREGNVFSEEAEMKNNKRKLNHSDGSDISLAKLPRACHNSVPRLENGNVWIPLGTEKLDRKGVPLLRHELHKQVEEMGWGHLQTCSQAQLAAVYGQLNLYPMTWQNVNMDIHSDPRLPVSHQGYVNGQSTFNMGLLNPWSFHQFQNKIAENHPALSQFASKFNNKELLATSSSKASSTYFYQEDVNGTKLCGDFLHPFQHSLKVQGIPSSKAGIQPASEVQLCNKVLFKQSLGSHDPLESRNAKGDNSVMVAETRDVKPLSLALRNEQRTKSGEHSSISRNARPTGSSKLCSTSALDLTLLKYTPDFASKFEFNSRDQLFASDGGQSDLNLEATSLYSAVGDTIPQPSSLRELPRESAEKMKDHNFQYKKSISLFQQNSFDTTENYQDLSCGYLEEKYDLAKVQTLPLLVAPVEVHHHMQHSLIMPALKAPTLTKISKDPVNIDSVRNCKHGRPVPEETGDHFDIPDKAYVYNQIPTTLCPPALAKQITPIPQMELAGKVDKGTYARTDVNRNIHQEAKTSCNSFNKEHLSSSPSPVQSTQGLEHYKDNLPVLNDTLNTKRISHVTSPTDYYTPKKYKASRAETPYFKKPSELSAGEMKTNSAKKEMNLPEIAPPSVSLVKHVSSQDTSSAGSPSQSNLHNCHTKLKKAWLTRHSEEDNTRKQQERHINETLSGQVVSEGLEAEPAALLNNSKQREESMKRQTAKRSWDTEYSDLEDNGHWLRTRREGKLSDQHQSGQALEKKVKNSRKVEEELRGDQNLSRKLDRENGHIKKDQSHVPSPMLIKSAGDSFLQDVPCTELFTNIPRCRDCWPSRIRKGQDVPPLSSSCRFMHLRRLSISRNGGLKAEGFSTEDQLNEEAPLEPMASATETVLDPETSAYILTHVGDPFCDLVLSEQSLLKQISKSYNGSIACKAQLGGKEETCDSCHSVVFNLHWVCPRCGFFVCTDCFDVKHKRITRNEKERGEDVTAWLKCVKGQNHDIKSLRPTQLVPNAALMSLCEKMHSSKKTLGIKSNCTCGYGDTKCLKKTSGENNCPEAQTKGKVELTHSLTAGELSAKSTSTAKLSQESSSNQSPLHWLAELATQKAKQEENDVDEVSCRRNKNASASSSPTYQKARSKEQCSTLCDLLTTTAGKLLLGSTDAGIAFAPVYTKLNNSMPNILDDIIASVVEQKIPITKSAKQRVVGLKEDAIPKQSQEEDTMGPHSWLSTEICPWLQSLNQKKNWKLFQEYWIKGLPVLVSGVLTSTDSNSWTPECLKEKLGEQSVSLVNCRDQSVLTRARSKEFWQGFKSNSDCHRPKARGTKILRLDYCTSEKEFSERMPAQFDELHRHLPLSEYTRNDGKLNLISRLPEETAKSQLELRVCSVYGLGLDDSNAGSTSLRLELTDTIHILVHAEPLQEDWDMLEKVFLARMEGDTVDDAAMRRLRDSSERPGALWHIYSTQDTDRIRTFLQKVAGEGDAKAIAGQDEMCRQRYYLDQVLRTRLFEECGIRSRVVLQFGGDAVLIPVATNYQVQYFTSCITVTKAFVSSEHVRYSFQRRPISGRESWTPEMQKLQVRGANGQLGKGRHRSRGGHRVGRAP</sequence>
<feature type="region of interest" description="Disordered" evidence="4">
    <location>
        <begin position="1144"/>
        <end position="1164"/>
    </location>
</feature>
<dbReference type="SUPFAM" id="SSF51197">
    <property type="entry name" value="Clavaminate synthase-like"/>
    <property type="match status" value="1"/>
</dbReference>
<feature type="region of interest" description="Disordered" evidence="4">
    <location>
        <begin position="26"/>
        <end position="89"/>
    </location>
</feature>
<name>A0A401NWR0_SCYTO</name>
<feature type="compositionally biased region" description="Polar residues" evidence="4">
    <location>
        <begin position="63"/>
        <end position="80"/>
    </location>
</feature>
<dbReference type="GO" id="GO:0006357">
    <property type="term" value="P:regulation of transcription by RNA polymerase II"/>
    <property type="evidence" value="ECO:0007669"/>
    <property type="project" value="TreeGrafter"/>
</dbReference>
<proteinExistence type="predicted"/>
<feature type="domain" description="JmjC" evidence="5">
    <location>
        <begin position="1410"/>
        <end position="1628"/>
    </location>
</feature>
<evidence type="ECO:0000256" key="4">
    <source>
        <dbReference type="SAM" id="MobiDB-lite"/>
    </source>
</evidence>
<feature type="compositionally biased region" description="Polar residues" evidence="4">
    <location>
        <begin position="45"/>
        <end position="55"/>
    </location>
</feature>
<feature type="region of interest" description="Disordered" evidence="4">
    <location>
        <begin position="356"/>
        <end position="378"/>
    </location>
</feature>
<dbReference type="Proteomes" id="UP000288216">
    <property type="component" value="Unassembled WGS sequence"/>
</dbReference>
<feature type="compositionally biased region" description="Polar residues" evidence="4">
    <location>
        <begin position="1193"/>
        <end position="1203"/>
    </location>
</feature>
<dbReference type="GO" id="GO:0000118">
    <property type="term" value="C:histone deacetylase complex"/>
    <property type="evidence" value="ECO:0007669"/>
    <property type="project" value="TreeGrafter"/>
</dbReference>
<feature type="compositionally biased region" description="Basic and acidic residues" evidence="4">
    <location>
        <begin position="830"/>
        <end position="866"/>
    </location>
</feature>
<dbReference type="InterPro" id="IPR003347">
    <property type="entry name" value="JmjC_dom"/>
</dbReference>
<dbReference type="Gene3D" id="2.60.120.650">
    <property type="entry name" value="Cupin"/>
    <property type="match status" value="1"/>
</dbReference>
<dbReference type="STRING" id="75743.A0A401NWR0"/>
<feature type="region of interest" description="Disordered" evidence="4">
    <location>
        <begin position="814"/>
        <end position="870"/>
    </location>
</feature>
<dbReference type="GO" id="GO:0031490">
    <property type="term" value="F:chromatin DNA binding"/>
    <property type="evidence" value="ECO:0007669"/>
    <property type="project" value="TreeGrafter"/>
</dbReference>
<dbReference type="PANTHER" id="PTHR12549">
    <property type="entry name" value="JMJC DOMAIN-CONTAINING HISTONE DEMETHYLATION PROTEIN"/>
    <property type="match status" value="1"/>
</dbReference>
<evidence type="ECO:0000256" key="2">
    <source>
        <dbReference type="ARBA" id="ARBA00022723"/>
    </source>
</evidence>
<dbReference type="GO" id="GO:0046872">
    <property type="term" value="F:metal ion binding"/>
    <property type="evidence" value="ECO:0007669"/>
    <property type="project" value="UniProtKB-KW"/>
</dbReference>
<feature type="region of interest" description="Disordered" evidence="4">
    <location>
        <begin position="1176"/>
        <end position="1203"/>
    </location>
</feature>
<keyword evidence="3" id="KW-0539">Nucleus</keyword>
<dbReference type="OrthoDB" id="1667110at2759"/>
<keyword evidence="2" id="KW-0479">Metal-binding</keyword>
<evidence type="ECO:0000256" key="1">
    <source>
        <dbReference type="ARBA" id="ARBA00004123"/>
    </source>
</evidence>
<evidence type="ECO:0000256" key="3">
    <source>
        <dbReference type="ARBA" id="ARBA00023242"/>
    </source>
</evidence>
<comment type="subcellular location">
    <subcellularLocation>
        <location evidence="1">Nucleus</location>
    </subcellularLocation>
</comment>
<dbReference type="PANTHER" id="PTHR12549:SF6">
    <property type="entry name" value="JMJC DOMAIN-CONTAINING HISTONE DEMETHYLATION PROTEIN 2C-RELATED"/>
    <property type="match status" value="1"/>
</dbReference>
<dbReference type="GO" id="GO:0032454">
    <property type="term" value="F:histone H3K9 demethylase activity"/>
    <property type="evidence" value="ECO:0007669"/>
    <property type="project" value="InterPro"/>
</dbReference>
<keyword evidence="7" id="KW-1185">Reference proteome</keyword>
<organism evidence="6 7">
    <name type="scientific">Scyliorhinus torazame</name>
    <name type="common">Cloudy catshark</name>
    <name type="synonym">Catulus torazame</name>
    <dbReference type="NCBI Taxonomy" id="75743"/>
    <lineage>
        <taxon>Eukaryota</taxon>
        <taxon>Metazoa</taxon>
        <taxon>Chordata</taxon>
        <taxon>Craniata</taxon>
        <taxon>Vertebrata</taxon>
        <taxon>Chondrichthyes</taxon>
        <taxon>Elasmobranchii</taxon>
        <taxon>Galeomorphii</taxon>
        <taxon>Galeoidea</taxon>
        <taxon>Carcharhiniformes</taxon>
        <taxon>Scyliorhinidae</taxon>
        <taxon>Scyliorhinus</taxon>
    </lineage>
</organism>
<gene>
    <name evidence="6" type="ORF">scyTo_0004761</name>
</gene>
<evidence type="ECO:0000313" key="6">
    <source>
        <dbReference type="EMBL" id="GCB65313.1"/>
    </source>
</evidence>
<feature type="compositionally biased region" description="Polar residues" evidence="4">
    <location>
        <begin position="365"/>
        <end position="378"/>
    </location>
</feature>
<feature type="region of interest" description="Disordered" evidence="4">
    <location>
        <begin position="778"/>
        <end position="800"/>
    </location>
</feature>
<feature type="region of interest" description="Disordered" evidence="4">
    <location>
        <begin position="1648"/>
        <end position="1670"/>
    </location>
</feature>
<feature type="compositionally biased region" description="Basic residues" evidence="4">
    <location>
        <begin position="1655"/>
        <end position="1670"/>
    </location>
</feature>
<reference evidence="6 7" key="1">
    <citation type="journal article" date="2018" name="Nat. Ecol. Evol.">
        <title>Shark genomes provide insights into elasmobranch evolution and the origin of vertebrates.</title>
        <authorList>
            <person name="Hara Y"/>
            <person name="Yamaguchi K"/>
            <person name="Onimaru K"/>
            <person name="Kadota M"/>
            <person name="Koyanagi M"/>
            <person name="Keeley SD"/>
            <person name="Tatsumi K"/>
            <person name="Tanaka K"/>
            <person name="Motone F"/>
            <person name="Kageyama Y"/>
            <person name="Nozu R"/>
            <person name="Adachi N"/>
            <person name="Nishimura O"/>
            <person name="Nakagawa R"/>
            <person name="Tanegashima C"/>
            <person name="Kiyatake I"/>
            <person name="Matsumoto R"/>
            <person name="Murakumo K"/>
            <person name="Nishida K"/>
            <person name="Terakita A"/>
            <person name="Kuratani S"/>
            <person name="Sato K"/>
            <person name="Hyodo S Kuraku.S."/>
        </authorList>
    </citation>
    <scope>NUCLEOTIDE SEQUENCE [LARGE SCALE GENOMIC DNA]</scope>
</reference>
<evidence type="ECO:0000313" key="7">
    <source>
        <dbReference type="Proteomes" id="UP000288216"/>
    </source>
</evidence>
<evidence type="ECO:0000259" key="5">
    <source>
        <dbReference type="SMART" id="SM00558"/>
    </source>
</evidence>
<protein>
    <recommendedName>
        <fullName evidence="5">JmjC domain-containing protein</fullName>
    </recommendedName>
</protein>
<dbReference type="InterPro" id="IPR045109">
    <property type="entry name" value="LSDs-like"/>
</dbReference>
<dbReference type="GO" id="GO:0000785">
    <property type="term" value="C:chromatin"/>
    <property type="evidence" value="ECO:0007669"/>
    <property type="project" value="TreeGrafter"/>
</dbReference>
<dbReference type="OMA" id="ISESCKC"/>
<comment type="caution">
    <text evidence="6">The sequence shown here is derived from an EMBL/GenBank/DDBJ whole genome shotgun (WGS) entry which is preliminary data.</text>
</comment>
<dbReference type="SMART" id="SM00558">
    <property type="entry name" value="JmjC"/>
    <property type="match status" value="1"/>
</dbReference>
<dbReference type="EMBL" id="BFAA01001429">
    <property type="protein sequence ID" value="GCB65313.1"/>
    <property type="molecule type" value="Genomic_DNA"/>
</dbReference>
<accession>A0A401NWR0</accession>
<dbReference type="GO" id="GO:0003712">
    <property type="term" value="F:transcription coregulator activity"/>
    <property type="evidence" value="ECO:0007669"/>
    <property type="project" value="TreeGrafter"/>
</dbReference>